<protein>
    <recommendedName>
        <fullName evidence="3">DUF2927 domain-containing protein</fullName>
    </recommendedName>
</protein>
<dbReference type="AlphaFoldDB" id="A0A7C9GQV0"/>
<evidence type="ECO:0000313" key="1">
    <source>
        <dbReference type="EMBL" id="MQT17930.1"/>
    </source>
</evidence>
<dbReference type="EMBL" id="WIOL01000004">
    <property type="protein sequence ID" value="MQT17930.1"/>
    <property type="molecule type" value="Genomic_DNA"/>
</dbReference>
<comment type="caution">
    <text evidence="1">The sequence shown here is derived from an EMBL/GenBank/DDBJ whole genome shotgun (WGS) entry which is preliminary data.</text>
</comment>
<dbReference type="Proteomes" id="UP000481327">
    <property type="component" value="Unassembled WGS sequence"/>
</dbReference>
<reference evidence="1 2" key="1">
    <citation type="submission" date="2019-09" db="EMBL/GenBank/DDBJ databases">
        <title>Polymorphobacter sp. isolated from a lake in China.</title>
        <authorList>
            <person name="Liu Z."/>
        </authorList>
    </citation>
    <scope>NUCLEOTIDE SEQUENCE [LARGE SCALE GENOMIC DNA]</scope>
    <source>
        <strain evidence="1 2">D40P</strain>
    </source>
</reference>
<dbReference type="RefSeq" id="WP_152578397.1">
    <property type="nucleotide sequence ID" value="NZ_JAATJI010000001.1"/>
</dbReference>
<sequence>MILSMLTLLAAAAAPSDDVTVTADKLPPEAIAPAARAFVDNMLPVPVQGQYARWQAPICPKIIGVEDAVAARVTRRIAAVAQEARIAVAPNGCTPNLIVWFSQDARRDVAAILGKKPLSAEGVSPEDRKRLLEAPMPVRWWHATQAGSSDGSGMTRTASATAGAQFVNADGTGTGVGGPQTDSTNSYSSSLIDTHLSIGIIYAAAAVDIPLTTGHSLDSVANYVAMVTLAPTPLTVTPPAVPSILALFTSPPTETVKPLTAWDSAYLDALAHMAGNRKANRQRGQLVSAVTKAMKP</sequence>
<gene>
    <name evidence="1" type="ORF">F3168_11745</name>
</gene>
<proteinExistence type="predicted"/>
<evidence type="ECO:0008006" key="3">
    <source>
        <dbReference type="Google" id="ProtNLM"/>
    </source>
</evidence>
<keyword evidence="2" id="KW-1185">Reference proteome</keyword>
<evidence type="ECO:0000313" key="2">
    <source>
        <dbReference type="Proteomes" id="UP000481327"/>
    </source>
</evidence>
<organism evidence="1 2">
    <name type="scientific">Sandarakinorhabdus fusca</name>
    <dbReference type="NCBI Taxonomy" id="1439888"/>
    <lineage>
        <taxon>Bacteria</taxon>
        <taxon>Pseudomonadati</taxon>
        <taxon>Pseudomonadota</taxon>
        <taxon>Alphaproteobacteria</taxon>
        <taxon>Sphingomonadales</taxon>
        <taxon>Sphingosinicellaceae</taxon>
        <taxon>Sandarakinorhabdus</taxon>
    </lineage>
</organism>
<accession>A0A7C9GQV0</accession>
<dbReference type="OrthoDB" id="7218943at2"/>
<name>A0A7C9GQV0_9SPHN</name>